<proteinExistence type="predicted"/>
<dbReference type="OrthoDB" id="16729at2759"/>
<dbReference type="GeneID" id="7846219"/>
<dbReference type="EMBL" id="GG662641">
    <property type="protein sequence ID" value="EAR99286.2"/>
    <property type="molecule type" value="Genomic_DNA"/>
</dbReference>
<dbReference type="InParanoid" id="Q23RV3"/>
<dbReference type="HOGENOM" id="CLU_1312389_0_0_1"/>
<name>Q23RV3_TETTS</name>
<accession>Q23RV3</accession>
<dbReference type="AlphaFoldDB" id="Q23RV3"/>
<sequence length="262" mass="30579">MNEKSLNINYRFEIKSSKFGNQFIQNKKQQFVNLLKRRQFVFFHLKTNRKEKMEKQFDVLIKRLNNLETILGENLNIQNEQNGGEIINPLVDKLNKAEIKLKDIISNVINGATFVQGQNTEISKSIQSINEFLRNSEMKYATAIIGSKNRADLLLRQEQEILQVIELLEQIEKNRKMISFDPILQVEEKKKMVEAFEFMSEISSQGGPLKVNKTSDQTIAETYIQQNEDIEQLIKDQADIIDTINKKFLYFDAVLTQLENKK</sequence>
<dbReference type="KEGG" id="tet:TTHERM_00628450"/>
<evidence type="ECO:0000313" key="1">
    <source>
        <dbReference type="EMBL" id="EAR99286.2"/>
    </source>
</evidence>
<gene>
    <name evidence="1" type="ORF">TTHERM_00628450</name>
</gene>
<reference evidence="2" key="1">
    <citation type="journal article" date="2006" name="PLoS Biol.">
        <title>Macronuclear genome sequence of the ciliate Tetrahymena thermophila, a model eukaryote.</title>
        <authorList>
            <person name="Eisen J.A."/>
            <person name="Coyne R.S."/>
            <person name="Wu M."/>
            <person name="Wu D."/>
            <person name="Thiagarajan M."/>
            <person name="Wortman J.R."/>
            <person name="Badger J.H."/>
            <person name="Ren Q."/>
            <person name="Amedeo P."/>
            <person name="Jones K.M."/>
            <person name="Tallon L.J."/>
            <person name="Delcher A.L."/>
            <person name="Salzberg S.L."/>
            <person name="Silva J.C."/>
            <person name="Haas B.J."/>
            <person name="Majoros W.H."/>
            <person name="Farzad M."/>
            <person name="Carlton J.M."/>
            <person name="Smith R.K. Jr."/>
            <person name="Garg J."/>
            <person name="Pearlman R.E."/>
            <person name="Karrer K.M."/>
            <person name="Sun L."/>
            <person name="Manning G."/>
            <person name="Elde N.C."/>
            <person name="Turkewitz A.P."/>
            <person name="Asai D.J."/>
            <person name="Wilkes D.E."/>
            <person name="Wang Y."/>
            <person name="Cai H."/>
            <person name="Collins K."/>
            <person name="Stewart B.A."/>
            <person name="Lee S.R."/>
            <person name="Wilamowska K."/>
            <person name="Weinberg Z."/>
            <person name="Ruzzo W.L."/>
            <person name="Wloga D."/>
            <person name="Gaertig J."/>
            <person name="Frankel J."/>
            <person name="Tsao C.-C."/>
            <person name="Gorovsky M.A."/>
            <person name="Keeling P.J."/>
            <person name="Waller R.F."/>
            <person name="Patron N.J."/>
            <person name="Cherry J.M."/>
            <person name="Stover N.A."/>
            <person name="Krieger C.J."/>
            <person name="del Toro C."/>
            <person name="Ryder H.F."/>
            <person name="Williamson S.C."/>
            <person name="Barbeau R.A."/>
            <person name="Hamilton E.P."/>
            <person name="Orias E."/>
        </authorList>
    </citation>
    <scope>NUCLEOTIDE SEQUENCE [LARGE SCALE GENOMIC DNA]</scope>
    <source>
        <strain evidence="2">SB210</strain>
    </source>
</reference>
<protein>
    <submittedName>
        <fullName evidence="1">Uncharacterized protein</fullName>
    </submittedName>
</protein>
<keyword evidence="2" id="KW-1185">Reference proteome</keyword>
<organism evidence="1 2">
    <name type="scientific">Tetrahymena thermophila (strain SB210)</name>
    <dbReference type="NCBI Taxonomy" id="312017"/>
    <lineage>
        <taxon>Eukaryota</taxon>
        <taxon>Sar</taxon>
        <taxon>Alveolata</taxon>
        <taxon>Ciliophora</taxon>
        <taxon>Intramacronucleata</taxon>
        <taxon>Oligohymenophorea</taxon>
        <taxon>Hymenostomatida</taxon>
        <taxon>Tetrahymenina</taxon>
        <taxon>Tetrahymenidae</taxon>
        <taxon>Tetrahymena</taxon>
    </lineage>
</organism>
<dbReference type="RefSeq" id="XP_001019531.2">
    <property type="nucleotide sequence ID" value="XM_001019531.2"/>
</dbReference>
<evidence type="ECO:0000313" key="2">
    <source>
        <dbReference type="Proteomes" id="UP000009168"/>
    </source>
</evidence>
<dbReference type="Proteomes" id="UP000009168">
    <property type="component" value="Unassembled WGS sequence"/>
</dbReference>